<comment type="caution">
    <text evidence="13">The sequence shown here is derived from an EMBL/GenBank/DDBJ whole genome shotgun (WGS) entry which is preliminary data.</text>
</comment>
<keyword evidence="7" id="KW-1015">Disulfide bond</keyword>
<evidence type="ECO:0000256" key="8">
    <source>
        <dbReference type="ARBA" id="ARBA00029586"/>
    </source>
</evidence>
<dbReference type="PRINTS" id="PR00162">
    <property type="entry name" value="RIESKE"/>
</dbReference>
<feature type="domain" description="Rieske" evidence="12">
    <location>
        <begin position="61"/>
        <end position="153"/>
    </location>
</feature>
<feature type="chain" id="PRO_5015477000" description="Cytochrome bc1 complex Rieske iron-sulfur subunit" evidence="11">
    <location>
        <begin position="26"/>
        <end position="154"/>
    </location>
</feature>
<evidence type="ECO:0000313" key="14">
    <source>
        <dbReference type="Proteomes" id="UP000246018"/>
    </source>
</evidence>
<name>A0A2T8FB34_9ACTN</name>
<keyword evidence="5" id="KW-0408">Iron</keyword>
<dbReference type="AlphaFoldDB" id="A0A2T8FB34"/>
<keyword evidence="14" id="KW-1185">Reference proteome</keyword>
<dbReference type="EMBL" id="QDGZ01000004">
    <property type="protein sequence ID" value="PVG82931.1"/>
    <property type="molecule type" value="Genomic_DNA"/>
</dbReference>
<dbReference type="RefSeq" id="WP_116572362.1">
    <property type="nucleotide sequence ID" value="NZ_QDGZ01000004.1"/>
</dbReference>
<evidence type="ECO:0000259" key="12">
    <source>
        <dbReference type="PROSITE" id="PS51296"/>
    </source>
</evidence>
<dbReference type="GO" id="GO:0004497">
    <property type="term" value="F:monooxygenase activity"/>
    <property type="evidence" value="ECO:0007669"/>
    <property type="project" value="UniProtKB-ARBA"/>
</dbReference>
<evidence type="ECO:0000313" key="13">
    <source>
        <dbReference type="EMBL" id="PVG82931.1"/>
    </source>
</evidence>
<dbReference type="GO" id="GO:0051537">
    <property type="term" value="F:2 iron, 2 sulfur cluster binding"/>
    <property type="evidence" value="ECO:0007669"/>
    <property type="project" value="UniProtKB-KW"/>
</dbReference>
<keyword evidence="6" id="KW-0411">Iron-sulfur</keyword>
<dbReference type="SUPFAM" id="SSF50022">
    <property type="entry name" value="ISP domain"/>
    <property type="match status" value="1"/>
</dbReference>
<dbReference type="OrthoDB" id="25106at2"/>
<dbReference type="PANTHER" id="PTHR10134">
    <property type="entry name" value="CYTOCHROME B-C1 COMPLEX SUBUNIT RIESKE, MITOCHONDRIAL"/>
    <property type="match status" value="1"/>
</dbReference>
<evidence type="ECO:0000256" key="10">
    <source>
        <dbReference type="SAM" id="MobiDB-lite"/>
    </source>
</evidence>
<dbReference type="PROSITE" id="PS51296">
    <property type="entry name" value="RIESKE"/>
    <property type="match status" value="1"/>
</dbReference>
<evidence type="ECO:0000256" key="9">
    <source>
        <dbReference type="ARBA" id="ARBA00034078"/>
    </source>
</evidence>
<comment type="cofactor">
    <cofactor evidence="9">
        <name>[2Fe-2S] cluster</name>
        <dbReference type="ChEBI" id="CHEBI:190135"/>
    </cofactor>
</comment>
<evidence type="ECO:0000256" key="7">
    <source>
        <dbReference type="ARBA" id="ARBA00023157"/>
    </source>
</evidence>
<sequence>MSASLGRRRALTGAAAVTLGLPVVAACGSDSSGNGADTATGTRSPSSSRTGGTGSGGSAGAALASTADIPVGGCAVFEGESVVVTQPTEGDFKAFSATCTHQGCSVSSSSDGDIPCNCHGSRFSLVDGSVITGPATSPLGEVAIKVRGESITLA</sequence>
<dbReference type="GO" id="GO:0016020">
    <property type="term" value="C:membrane"/>
    <property type="evidence" value="ECO:0007669"/>
    <property type="project" value="InterPro"/>
</dbReference>
<dbReference type="GO" id="GO:0016705">
    <property type="term" value="F:oxidoreductase activity, acting on paired donors, with incorporation or reduction of molecular oxygen"/>
    <property type="evidence" value="ECO:0007669"/>
    <property type="project" value="UniProtKB-ARBA"/>
</dbReference>
<keyword evidence="11" id="KW-0732">Signal</keyword>
<evidence type="ECO:0000256" key="1">
    <source>
        <dbReference type="ARBA" id="ARBA00002494"/>
    </source>
</evidence>
<dbReference type="InterPro" id="IPR005805">
    <property type="entry name" value="Rieske_Fe-S_prot_C"/>
</dbReference>
<feature type="signal peptide" evidence="11">
    <location>
        <begin position="1"/>
        <end position="25"/>
    </location>
</feature>
<evidence type="ECO:0000256" key="6">
    <source>
        <dbReference type="ARBA" id="ARBA00023014"/>
    </source>
</evidence>
<evidence type="ECO:0000256" key="3">
    <source>
        <dbReference type="ARBA" id="ARBA00022714"/>
    </source>
</evidence>
<dbReference type="GO" id="GO:0046872">
    <property type="term" value="F:metal ion binding"/>
    <property type="evidence" value="ECO:0007669"/>
    <property type="project" value="UniProtKB-KW"/>
</dbReference>
<organism evidence="13 14">
    <name type="scientific">Nocardioides gansuensis</name>
    <dbReference type="NCBI Taxonomy" id="2138300"/>
    <lineage>
        <taxon>Bacteria</taxon>
        <taxon>Bacillati</taxon>
        <taxon>Actinomycetota</taxon>
        <taxon>Actinomycetes</taxon>
        <taxon>Propionibacteriales</taxon>
        <taxon>Nocardioidaceae</taxon>
        <taxon>Nocardioides</taxon>
    </lineage>
</organism>
<dbReference type="InterPro" id="IPR036922">
    <property type="entry name" value="Rieske_2Fe-2S_sf"/>
</dbReference>
<accession>A0A2T8FB34</accession>
<keyword evidence="4" id="KW-0479">Metal-binding</keyword>
<keyword evidence="3" id="KW-0001">2Fe-2S</keyword>
<dbReference type="InterPro" id="IPR017941">
    <property type="entry name" value="Rieske_2Fe-2S"/>
</dbReference>
<dbReference type="FunFam" id="2.102.10.10:FF:000016">
    <property type="entry name" value="Nitrite reductase/ring-hydroxylating ferredoxin subunit"/>
    <property type="match status" value="1"/>
</dbReference>
<reference evidence="13 14" key="1">
    <citation type="submission" date="2018-04" db="EMBL/GenBank/DDBJ databases">
        <title>Genome of Nocardioides gansuensis WSJ-1.</title>
        <authorList>
            <person name="Wu S."/>
            <person name="Wang G."/>
        </authorList>
    </citation>
    <scope>NUCLEOTIDE SEQUENCE [LARGE SCALE GENOMIC DNA]</scope>
    <source>
        <strain evidence="13 14">WSJ-1</strain>
    </source>
</reference>
<dbReference type="InterPro" id="IPR014349">
    <property type="entry name" value="Rieske_Fe-S_prot"/>
</dbReference>
<evidence type="ECO:0000256" key="4">
    <source>
        <dbReference type="ARBA" id="ARBA00022723"/>
    </source>
</evidence>
<feature type="region of interest" description="Disordered" evidence="10">
    <location>
        <begin position="30"/>
        <end position="61"/>
    </location>
</feature>
<gene>
    <name evidence="13" type="ORF">DDE18_11350</name>
</gene>
<feature type="compositionally biased region" description="Low complexity" evidence="10">
    <location>
        <begin position="38"/>
        <end position="50"/>
    </location>
</feature>
<dbReference type="PROSITE" id="PS51257">
    <property type="entry name" value="PROKAR_LIPOPROTEIN"/>
    <property type="match status" value="1"/>
</dbReference>
<dbReference type="Proteomes" id="UP000246018">
    <property type="component" value="Unassembled WGS sequence"/>
</dbReference>
<dbReference type="Pfam" id="PF00355">
    <property type="entry name" value="Rieske"/>
    <property type="match status" value="1"/>
</dbReference>
<evidence type="ECO:0000256" key="2">
    <source>
        <dbReference type="ARBA" id="ARBA00015816"/>
    </source>
</evidence>
<protein>
    <recommendedName>
        <fullName evidence="2">Cytochrome bc1 complex Rieske iron-sulfur subunit</fullName>
    </recommendedName>
    <alternativeName>
        <fullName evidence="8">Cytochrome bc1 reductase complex subunit QcrA</fullName>
    </alternativeName>
</protein>
<proteinExistence type="predicted"/>
<dbReference type="CDD" id="cd03467">
    <property type="entry name" value="Rieske"/>
    <property type="match status" value="1"/>
</dbReference>
<evidence type="ECO:0000256" key="11">
    <source>
        <dbReference type="SAM" id="SignalP"/>
    </source>
</evidence>
<comment type="function">
    <text evidence="1">Iron-sulfur subunit of the cytochrome bc1 complex, an essential component of the respiratory electron transport chain required for ATP synthesis. The bc1 complex catalyzes the oxidation of menaquinol and the reduction of cytochrome c in the respiratory chain. The bc1 complex operates through a Q-cycle mechanism that couples electron transfer to generation of the proton gradient that drives ATP synthesis.</text>
</comment>
<dbReference type="Gene3D" id="2.102.10.10">
    <property type="entry name" value="Rieske [2Fe-2S] iron-sulphur domain"/>
    <property type="match status" value="1"/>
</dbReference>
<evidence type="ECO:0000256" key="5">
    <source>
        <dbReference type="ARBA" id="ARBA00023004"/>
    </source>
</evidence>